<feature type="transmembrane region" description="Helical" evidence="2">
    <location>
        <begin position="346"/>
        <end position="368"/>
    </location>
</feature>
<feature type="compositionally biased region" description="Polar residues" evidence="1">
    <location>
        <begin position="186"/>
        <end position="197"/>
    </location>
</feature>
<dbReference type="InterPro" id="IPR007168">
    <property type="entry name" value="Phageshock_PspC_N"/>
</dbReference>
<evidence type="ECO:0000313" key="4">
    <source>
        <dbReference type="EMBL" id="QXQ13183.1"/>
    </source>
</evidence>
<accession>A0ABX8S622</accession>
<gene>
    <name evidence="4" type="ORF">KV203_15025</name>
</gene>
<name>A0ABX8S622_9ACTN</name>
<keyword evidence="2" id="KW-0472">Membrane</keyword>
<feature type="compositionally biased region" description="Pro residues" evidence="1">
    <location>
        <begin position="209"/>
        <end position="218"/>
    </location>
</feature>
<organism evidence="4 5">
    <name type="scientific">Skermania pinensis</name>
    <dbReference type="NCBI Taxonomy" id="39122"/>
    <lineage>
        <taxon>Bacteria</taxon>
        <taxon>Bacillati</taxon>
        <taxon>Actinomycetota</taxon>
        <taxon>Actinomycetes</taxon>
        <taxon>Mycobacteriales</taxon>
        <taxon>Gordoniaceae</taxon>
        <taxon>Skermania</taxon>
    </lineage>
</organism>
<feature type="transmembrane region" description="Helical" evidence="2">
    <location>
        <begin position="122"/>
        <end position="137"/>
    </location>
</feature>
<evidence type="ECO:0000313" key="5">
    <source>
        <dbReference type="Proteomes" id="UP000887023"/>
    </source>
</evidence>
<reference evidence="4" key="1">
    <citation type="submission" date="2021-07" db="EMBL/GenBank/DDBJ databases">
        <title>Candidatus Kaistella beijingensis sp. nov. isolated from a municipal wastewater treatment plant is involved in sludge foaming.</title>
        <authorList>
            <person name="Song Y."/>
            <person name="Liu S.-J."/>
        </authorList>
    </citation>
    <scope>NUCLEOTIDE SEQUENCE</scope>
    <source>
        <strain evidence="4">DSM 43998</strain>
    </source>
</reference>
<evidence type="ECO:0000256" key="2">
    <source>
        <dbReference type="SAM" id="Phobius"/>
    </source>
</evidence>
<dbReference type="EMBL" id="CP079105">
    <property type="protein sequence ID" value="QXQ13183.1"/>
    <property type="molecule type" value="Genomic_DNA"/>
</dbReference>
<feature type="domain" description="Phage shock protein PspC N-terminal" evidence="3">
    <location>
        <begin position="21"/>
        <end position="74"/>
    </location>
</feature>
<keyword evidence="2" id="KW-0812">Transmembrane</keyword>
<dbReference type="Proteomes" id="UP000887023">
    <property type="component" value="Chromosome"/>
</dbReference>
<keyword evidence="5" id="KW-1185">Reference proteome</keyword>
<dbReference type="Pfam" id="PF04024">
    <property type="entry name" value="PspC"/>
    <property type="match status" value="1"/>
</dbReference>
<feature type="transmembrane region" description="Helical" evidence="2">
    <location>
        <begin position="294"/>
        <end position="316"/>
    </location>
</feature>
<sequence length="468" mass="48545">MGAMTTTRFSDQLHNLWRTRPIRLPDRAPIAGVAAGIGYRYGIDPVLVRVAFVVATIFGGAGLVLYLGAWLCFPRIGDSASAIEALAGRGFSSESRTRSIVLTVAFLVSLFCTGPLSKGSGLIGTVLLLGGWWLLYQRNPRPPGGPGGAQPVPGYSPGYFGPPGRQYGAVPGADRFAAPAGPATHPTYSASHPTYSAYSRLPDEYRPDPAAPDRPTGPPTAASPRVSLTKQQPAEPAADHSPPAEPATSAPTTPAPPAWDPLGVAPFAWDLPDPTPPPPLPVPVTRPRSRLTPIILGLTIIAGAIATGLAIAGVTWFTPARIAAVALVVVGIGLVHGAFRRRGHGLLLVAVPLAGFVVLASAVGPVSFDGSREWRPAALGELQSSYAIEGGGGRLDLRSVNLTADRTVALDVRFGGIQVWLPDTTKVRVNCDISPGECSADDAEGGSSTGTLTLNVAGRFGAVEVRRG</sequence>
<feature type="transmembrane region" description="Helical" evidence="2">
    <location>
        <begin position="50"/>
        <end position="73"/>
    </location>
</feature>
<proteinExistence type="predicted"/>
<feature type="region of interest" description="Disordered" evidence="1">
    <location>
        <begin position="170"/>
        <end position="257"/>
    </location>
</feature>
<feature type="transmembrane region" description="Helical" evidence="2">
    <location>
        <begin position="322"/>
        <end position="339"/>
    </location>
</feature>
<keyword evidence="2" id="KW-1133">Transmembrane helix</keyword>
<evidence type="ECO:0000259" key="3">
    <source>
        <dbReference type="Pfam" id="PF04024"/>
    </source>
</evidence>
<evidence type="ECO:0000256" key="1">
    <source>
        <dbReference type="SAM" id="MobiDB-lite"/>
    </source>
</evidence>
<protein>
    <submittedName>
        <fullName evidence="4">PspC domain-containing protein</fullName>
    </submittedName>
</protein>